<dbReference type="EnsemblPlants" id="Solyc11g051120.2.1">
    <property type="protein sequence ID" value="Solyc11g051120.2.1"/>
    <property type="gene ID" value="Solyc11g051120.2"/>
</dbReference>
<comment type="similarity">
    <text evidence="1">Belongs to the 'GDSL' lipolytic enzyme family.</text>
</comment>
<dbReference type="STRING" id="4081.A0A3Q7IXV3"/>
<dbReference type="InParanoid" id="A0A3Q7IXV3"/>
<dbReference type="PANTHER" id="PTHR45966">
    <property type="entry name" value="GDSL-LIKE LIPASE/ACYLHYDROLASE"/>
    <property type="match status" value="1"/>
</dbReference>
<evidence type="ECO:0000256" key="2">
    <source>
        <dbReference type="ARBA" id="ARBA00022729"/>
    </source>
</evidence>
<dbReference type="InterPro" id="IPR001087">
    <property type="entry name" value="GDSL"/>
</dbReference>
<evidence type="ECO:0000313" key="4">
    <source>
        <dbReference type="Proteomes" id="UP000004994"/>
    </source>
</evidence>
<dbReference type="Proteomes" id="UP000004994">
    <property type="component" value="Chromosome 11"/>
</dbReference>
<keyword evidence="4" id="KW-1185">Reference proteome</keyword>
<reference evidence="3" key="2">
    <citation type="submission" date="2019-01" db="UniProtKB">
        <authorList>
            <consortium name="EnsemblPlants"/>
        </authorList>
    </citation>
    <scope>IDENTIFICATION</scope>
    <source>
        <strain evidence="3">cv. Heinz 1706</strain>
    </source>
</reference>
<dbReference type="InterPro" id="IPR044552">
    <property type="entry name" value="GLIP1-5/GLL25"/>
</dbReference>
<dbReference type="InterPro" id="IPR036514">
    <property type="entry name" value="SGNH_hydro_sf"/>
</dbReference>
<dbReference type="PANTHER" id="PTHR45966:SF20">
    <property type="entry name" value="GDSL ESTERASE_LIPASE 5-LIKE"/>
    <property type="match status" value="1"/>
</dbReference>
<keyword evidence="2" id="KW-0732">Signal</keyword>
<name>A0A3Q7IXV3_SOLLC</name>
<dbReference type="PaxDb" id="4081-Solyc11g051120.1.1"/>
<reference evidence="3" key="1">
    <citation type="journal article" date="2012" name="Nature">
        <title>The tomato genome sequence provides insights into fleshy fruit evolution.</title>
        <authorList>
            <consortium name="Tomato Genome Consortium"/>
        </authorList>
    </citation>
    <scope>NUCLEOTIDE SEQUENCE [LARGE SCALE GENOMIC DNA]</scope>
    <source>
        <strain evidence="3">cv. Heinz 1706</strain>
    </source>
</reference>
<dbReference type="OMA" id="CGGMRIA"/>
<dbReference type="Pfam" id="PF00657">
    <property type="entry name" value="Lipase_GDSL"/>
    <property type="match status" value="1"/>
</dbReference>
<dbReference type="AlphaFoldDB" id="A0A3Q7IXV3"/>
<sequence length="278" mass="31341">MAFNSGNNNYINTLDSGNNNYINTTTQFQANWSPYGETFNSPTGRPSDGRLISDFTARFANLSLIPSFFEIGFDKFLHGSTLLLVLAQVIDLQTQLTHFGEVVELSVNKLGSQQSQQLLTDFVYMFSTGSNDYAFPYLTNPKKFPFLKNNFHRWYWVILLLFYRQFTNYNKGGRKFTIFTLPPEGCSPGGRAFNAQIGGFNVSIEACCRTGVFKGINSCGGKRQVKEYELRKNVTDYVFSDASHPTEAANQQFAQLLWNGTADVIAPHNLIFFPTLVL</sequence>
<dbReference type="GO" id="GO:0016298">
    <property type="term" value="F:lipase activity"/>
    <property type="evidence" value="ECO:0000318"/>
    <property type="project" value="GO_Central"/>
</dbReference>
<dbReference type="Gene3D" id="3.40.50.1110">
    <property type="entry name" value="SGNH hydrolase"/>
    <property type="match status" value="2"/>
</dbReference>
<protein>
    <recommendedName>
        <fullName evidence="5">SGNH hydrolase-type esterase domain-containing protein</fullName>
    </recommendedName>
</protein>
<evidence type="ECO:0000313" key="3">
    <source>
        <dbReference type="EnsemblPlants" id="Solyc11g051120.2.1"/>
    </source>
</evidence>
<proteinExistence type="inferred from homology"/>
<evidence type="ECO:0008006" key="5">
    <source>
        <dbReference type="Google" id="ProtNLM"/>
    </source>
</evidence>
<dbReference type="Gramene" id="Solyc11g051120.2.1">
    <property type="protein sequence ID" value="Solyc11g051120.2.1"/>
    <property type="gene ID" value="Solyc11g051120.2"/>
</dbReference>
<evidence type="ECO:0000256" key="1">
    <source>
        <dbReference type="ARBA" id="ARBA00008668"/>
    </source>
</evidence>
<accession>A0A3Q7IXV3</accession>
<organism evidence="3">
    <name type="scientific">Solanum lycopersicum</name>
    <name type="common">Tomato</name>
    <name type="synonym">Lycopersicon esculentum</name>
    <dbReference type="NCBI Taxonomy" id="4081"/>
    <lineage>
        <taxon>Eukaryota</taxon>
        <taxon>Viridiplantae</taxon>
        <taxon>Streptophyta</taxon>
        <taxon>Embryophyta</taxon>
        <taxon>Tracheophyta</taxon>
        <taxon>Spermatophyta</taxon>
        <taxon>Magnoliopsida</taxon>
        <taxon>eudicotyledons</taxon>
        <taxon>Gunneridae</taxon>
        <taxon>Pentapetalae</taxon>
        <taxon>asterids</taxon>
        <taxon>lamiids</taxon>
        <taxon>Solanales</taxon>
        <taxon>Solanaceae</taxon>
        <taxon>Solanoideae</taxon>
        <taxon>Solaneae</taxon>
        <taxon>Solanum</taxon>
        <taxon>Solanum subgen. Lycopersicon</taxon>
    </lineage>
</organism>